<evidence type="ECO:0000313" key="9">
    <source>
        <dbReference type="Proteomes" id="UP000009881"/>
    </source>
</evidence>
<dbReference type="eggNOG" id="COG0334">
    <property type="taxonomic scope" value="Bacteria"/>
</dbReference>
<dbReference type="AlphaFoldDB" id="K9HHP2"/>
<dbReference type="InterPro" id="IPR016211">
    <property type="entry name" value="Glu/Phe/Leu/Val/Trp_DH_bac/arc"/>
</dbReference>
<name>K9HHP2_9PROT</name>
<dbReference type="OrthoDB" id="9803297at2"/>
<dbReference type="PANTHER" id="PTHR42722">
    <property type="entry name" value="LEUCINE DEHYDROGENASE"/>
    <property type="match status" value="1"/>
</dbReference>
<dbReference type="InterPro" id="IPR006096">
    <property type="entry name" value="Glu/Leu/Phe/Val/Trp_DH_C"/>
</dbReference>
<dbReference type="PRINTS" id="PR00082">
    <property type="entry name" value="GLFDHDRGNASE"/>
</dbReference>
<dbReference type="FunFam" id="3.40.50.10860:FF:000010">
    <property type="entry name" value="Leucine dehydrogenase"/>
    <property type="match status" value="1"/>
</dbReference>
<dbReference type="SUPFAM" id="SSF53223">
    <property type="entry name" value="Aminoacid dehydrogenase-like, N-terminal domain"/>
    <property type="match status" value="1"/>
</dbReference>
<feature type="domain" description="Glutamate/phenylalanine/leucine/valine/L-tryptophan dehydrogenase C-terminal" evidence="7">
    <location>
        <begin position="142"/>
        <end position="355"/>
    </location>
</feature>
<reference evidence="8 9" key="1">
    <citation type="journal article" date="2013" name="Genome Announc.">
        <title>Draft Genome Sequence of an Alphaproteobacterium, Caenispirillum salinarum AK4(T), Isolated from a Solar Saltern.</title>
        <authorList>
            <person name="Khatri I."/>
            <person name="Singh A."/>
            <person name="Korpole S."/>
            <person name="Pinnaka A.K."/>
            <person name="Subramanian S."/>
        </authorList>
    </citation>
    <scope>NUCLEOTIDE SEQUENCE [LARGE SCALE GENOMIC DNA]</scope>
    <source>
        <strain evidence="8 9">AK4</strain>
    </source>
</reference>
<dbReference type="InterPro" id="IPR006095">
    <property type="entry name" value="Glu/Leu/Phe/Val/Trp_DH"/>
</dbReference>
<feature type="binding site" evidence="5">
    <location>
        <begin position="178"/>
        <end position="183"/>
    </location>
    <ligand>
        <name>NAD(+)</name>
        <dbReference type="ChEBI" id="CHEBI:57540"/>
    </ligand>
</feature>
<dbReference type="GO" id="GO:0016639">
    <property type="term" value="F:oxidoreductase activity, acting on the CH-NH2 group of donors, NAD or NADP as acceptor"/>
    <property type="evidence" value="ECO:0007669"/>
    <property type="project" value="InterPro"/>
</dbReference>
<dbReference type="InterPro" id="IPR033524">
    <property type="entry name" value="Glu/Leu/Phe/Val_DH_AS"/>
</dbReference>
<organism evidence="8 9">
    <name type="scientific">Caenispirillum salinarum AK4</name>
    <dbReference type="NCBI Taxonomy" id="1238182"/>
    <lineage>
        <taxon>Bacteria</taxon>
        <taxon>Pseudomonadati</taxon>
        <taxon>Pseudomonadota</taxon>
        <taxon>Alphaproteobacteria</taxon>
        <taxon>Rhodospirillales</taxon>
        <taxon>Novispirillaceae</taxon>
        <taxon>Caenispirillum</taxon>
    </lineage>
</organism>
<keyword evidence="9" id="KW-1185">Reference proteome</keyword>
<dbReference type="GO" id="GO:0000166">
    <property type="term" value="F:nucleotide binding"/>
    <property type="evidence" value="ECO:0007669"/>
    <property type="project" value="UniProtKB-KW"/>
</dbReference>
<evidence type="ECO:0000259" key="7">
    <source>
        <dbReference type="SMART" id="SM00839"/>
    </source>
</evidence>
<comment type="similarity">
    <text evidence="1 6">Belongs to the Glu/Leu/Phe/Val dehydrogenases family.</text>
</comment>
<dbReference type="SUPFAM" id="SSF51735">
    <property type="entry name" value="NAD(P)-binding Rossmann-fold domains"/>
    <property type="match status" value="1"/>
</dbReference>
<dbReference type="STRING" id="1238182.C882_0044"/>
<dbReference type="PROSITE" id="PS00074">
    <property type="entry name" value="GLFV_DEHYDROGENASE"/>
    <property type="match status" value="1"/>
</dbReference>
<dbReference type="SMART" id="SM00839">
    <property type="entry name" value="ELFV_dehydrog"/>
    <property type="match status" value="1"/>
</dbReference>
<dbReference type="GO" id="GO:0006520">
    <property type="term" value="P:amino acid metabolic process"/>
    <property type="evidence" value="ECO:0007669"/>
    <property type="project" value="InterPro"/>
</dbReference>
<dbReference type="InterPro" id="IPR046346">
    <property type="entry name" value="Aminoacid_DH-like_N_sf"/>
</dbReference>
<keyword evidence="3 5" id="KW-0520">NAD</keyword>
<dbReference type="RefSeq" id="WP_009540704.1">
    <property type="nucleotide sequence ID" value="NZ_ANHY01000010.1"/>
</dbReference>
<dbReference type="Pfam" id="PF02812">
    <property type="entry name" value="ELFV_dehydrog_N"/>
    <property type="match status" value="1"/>
</dbReference>
<dbReference type="InterPro" id="IPR036291">
    <property type="entry name" value="NAD(P)-bd_dom_sf"/>
</dbReference>
<accession>K9HHP2</accession>
<protein>
    <submittedName>
        <fullName evidence="8">Leucine dehydrogenase</fullName>
    </submittedName>
</protein>
<evidence type="ECO:0000256" key="1">
    <source>
        <dbReference type="ARBA" id="ARBA00006382"/>
    </source>
</evidence>
<evidence type="ECO:0000313" key="8">
    <source>
        <dbReference type="EMBL" id="EKV29963.1"/>
    </source>
</evidence>
<evidence type="ECO:0000256" key="2">
    <source>
        <dbReference type="ARBA" id="ARBA00023002"/>
    </source>
</evidence>
<comment type="caution">
    <text evidence="8">The sequence shown here is derived from an EMBL/GenBank/DDBJ whole genome shotgun (WGS) entry which is preliminary data.</text>
</comment>
<dbReference type="CDD" id="cd01075">
    <property type="entry name" value="NAD_bind_Leu_Phe_Val_DH"/>
    <property type="match status" value="1"/>
</dbReference>
<feature type="active site" description="Proton donor/acceptor" evidence="4">
    <location>
        <position position="79"/>
    </location>
</feature>
<dbReference type="InterPro" id="IPR006097">
    <property type="entry name" value="Glu/Leu/Phe/Val/Trp_DH_dimer"/>
</dbReference>
<dbReference type="PATRIC" id="fig|1238182.3.peg.2260"/>
<dbReference type="EMBL" id="ANHY01000010">
    <property type="protein sequence ID" value="EKV29963.1"/>
    <property type="molecule type" value="Genomic_DNA"/>
</dbReference>
<evidence type="ECO:0000256" key="6">
    <source>
        <dbReference type="RuleBase" id="RU004417"/>
    </source>
</evidence>
<sequence>MVFEHAHFDDHERVVFVRDEDSGLKAIIAVHSTVLGPTIGGCRVRAYADSDEALTDVLKLSRGMTYKAAMADLPFGGAKSVILHDPRTPKSRAMLLAMGRAINNLGGMYTTAEDMGMEEDDLRIMRRTTPYVAGLPEDGLGVSPGPLTALGVYHGLRAAARHKLGKNSLRDVHVSVQGAGHVGGPLIESLAADGARITVADPDAGLAARMKADFGAEVVEPDAIYDVKADIFAPCAIGGTLNAATVARLDVGCVAGSANNQLGDDDAGRMMHEKGILYAPDYVINAGGLIKVSLDVMGMRHGRNLGEDAVKEKVVRIEDRTAEIFSLASKRGMRPEEAADHLARERIGKGKSAWAA</sequence>
<keyword evidence="2 6" id="KW-0560">Oxidoreductase</keyword>
<evidence type="ECO:0000256" key="3">
    <source>
        <dbReference type="ARBA" id="ARBA00023027"/>
    </source>
</evidence>
<gene>
    <name evidence="8" type="ORF">C882_0044</name>
</gene>
<evidence type="ECO:0000256" key="4">
    <source>
        <dbReference type="PIRSR" id="PIRSR000188-1"/>
    </source>
</evidence>
<dbReference type="Proteomes" id="UP000009881">
    <property type="component" value="Unassembled WGS sequence"/>
</dbReference>
<evidence type="ECO:0000256" key="5">
    <source>
        <dbReference type="PIRSR" id="PIRSR000188-2"/>
    </source>
</evidence>
<dbReference type="PANTHER" id="PTHR42722:SF1">
    <property type="entry name" value="VALINE DEHYDROGENASE"/>
    <property type="match status" value="1"/>
</dbReference>
<proteinExistence type="inferred from homology"/>
<dbReference type="Gene3D" id="3.40.50.10860">
    <property type="entry name" value="Leucine Dehydrogenase, chain A, domain 1"/>
    <property type="match status" value="1"/>
</dbReference>
<dbReference type="Pfam" id="PF00208">
    <property type="entry name" value="ELFV_dehydrog"/>
    <property type="match status" value="1"/>
</dbReference>
<keyword evidence="5" id="KW-0547">Nucleotide-binding</keyword>
<dbReference type="PIRSF" id="PIRSF000188">
    <property type="entry name" value="Phe_leu_dh"/>
    <property type="match status" value="1"/>
</dbReference>
<dbReference type="Gene3D" id="3.40.50.720">
    <property type="entry name" value="NAD(P)-binding Rossmann-like Domain"/>
    <property type="match status" value="1"/>
</dbReference>